<dbReference type="InterPro" id="IPR036726">
    <property type="entry name" value="GTP1_OBG_dom_sf"/>
</dbReference>
<evidence type="ECO:0000256" key="2">
    <source>
        <dbReference type="ARBA" id="ARBA00007699"/>
    </source>
</evidence>
<dbReference type="PANTHER" id="PTHR11702:SF31">
    <property type="entry name" value="MITOCHONDRIAL RIBOSOME-ASSOCIATED GTPASE 2"/>
    <property type="match status" value="1"/>
</dbReference>
<feature type="domain" description="Obg" evidence="12">
    <location>
        <begin position="1"/>
        <end position="156"/>
    </location>
</feature>
<dbReference type="PANTHER" id="PTHR11702">
    <property type="entry name" value="DEVELOPMENTALLY REGULATED GTP-BINDING PROTEIN-RELATED"/>
    <property type="match status" value="1"/>
</dbReference>
<evidence type="ECO:0000256" key="6">
    <source>
        <dbReference type="ARBA" id="ARBA00022801"/>
    </source>
</evidence>
<evidence type="ECO:0000256" key="8">
    <source>
        <dbReference type="ARBA" id="ARBA00023134"/>
    </source>
</evidence>
<dbReference type="InterPro" id="IPR014100">
    <property type="entry name" value="GTP-bd_Obg/CgtA"/>
</dbReference>
<dbReference type="PRINTS" id="PR00326">
    <property type="entry name" value="GTP1OBG"/>
</dbReference>
<dbReference type="InterPro" id="IPR006074">
    <property type="entry name" value="GTP1-OBG_CS"/>
</dbReference>
<dbReference type="NCBIfam" id="TIGR00231">
    <property type="entry name" value="small_GTP"/>
    <property type="match status" value="1"/>
</dbReference>
<feature type="binding site" evidence="9">
    <location>
        <begin position="188"/>
        <end position="192"/>
    </location>
    <ligand>
        <name>GTP</name>
        <dbReference type="ChEBI" id="CHEBI:37565"/>
    </ligand>
</feature>
<dbReference type="CDD" id="cd01898">
    <property type="entry name" value="Obg"/>
    <property type="match status" value="1"/>
</dbReference>
<feature type="binding site" evidence="9">
    <location>
        <begin position="209"/>
        <end position="212"/>
    </location>
    <ligand>
        <name>GTP</name>
        <dbReference type="ChEBI" id="CHEBI:37565"/>
    </ligand>
</feature>
<dbReference type="InterPro" id="IPR036346">
    <property type="entry name" value="GTP-bd_prot_GTP1/OBG_C_sf"/>
</dbReference>
<dbReference type="PROSITE" id="PS51881">
    <property type="entry name" value="OCT"/>
    <property type="match status" value="1"/>
</dbReference>
<evidence type="ECO:0000259" key="10">
    <source>
        <dbReference type="PROSITE" id="PS51710"/>
    </source>
</evidence>
<protein>
    <recommendedName>
        <fullName evidence="9">GTPase Obg</fullName>
        <ecNumber evidence="9">3.6.5.-</ecNumber>
    </recommendedName>
    <alternativeName>
        <fullName evidence="9">GTP-binding protein Obg</fullName>
    </alternativeName>
</protein>
<dbReference type="Gene3D" id="2.70.210.12">
    <property type="entry name" value="GTP1/OBG domain"/>
    <property type="match status" value="1"/>
</dbReference>
<keyword evidence="14" id="KW-1185">Reference proteome</keyword>
<comment type="cofactor">
    <cofactor evidence="1 9">
        <name>Mg(2+)</name>
        <dbReference type="ChEBI" id="CHEBI:18420"/>
    </cofactor>
</comment>
<dbReference type="SUPFAM" id="SSF102741">
    <property type="entry name" value="Obg GTP-binding protein C-terminal domain"/>
    <property type="match status" value="1"/>
</dbReference>
<evidence type="ECO:0000256" key="4">
    <source>
        <dbReference type="ARBA" id="ARBA00022723"/>
    </source>
</evidence>
<dbReference type="NCBIfam" id="TIGR02729">
    <property type="entry name" value="Obg_CgtA"/>
    <property type="match status" value="1"/>
</dbReference>
<evidence type="ECO:0000259" key="11">
    <source>
        <dbReference type="PROSITE" id="PS51881"/>
    </source>
</evidence>
<dbReference type="Gene3D" id="3.40.50.300">
    <property type="entry name" value="P-loop containing nucleotide triphosphate hydrolases"/>
    <property type="match status" value="1"/>
</dbReference>
<evidence type="ECO:0000259" key="12">
    <source>
        <dbReference type="PROSITE" id="PS51883"/>
    </source>
</evidence>
<dbReference type="RefSeq" id="WP_280101982.1">
    <property type="nucleotide sequence ID" value="NZ_CP122979.1"/>
</dbReference>
<dbReference type="InterPro" id="IPR006073">
    <property type="entry name" value="GTP-bd"/>
</dbReference>
<gene>
    <name evidence="13" type="primary">obgE</name>
    <name evidence="9" type="synonym">obg</name>
    <name evidence="13" type="ORF">QEG99_00125</name>
</gene>
<feature type="binding site" evidence="9">
    <location>
        <position position="170"/>
    </location>
    <ligand>
        <name>Mg(2+)</name>
        <dbReference type="ChEBI" id="CHEBI:18420"/>
    </ligand>
</feature>
<dbReference type="PROSITE" id="PS51883">
    <property type="entry name" value="OBG"/>
    <property type="match status" value="1"/>
</dbReference>
<dbReference type="InterPro" id="IPR027417">
    <property type="entry name" value="P-loop_NTPase"/>
</dbReference>
<dbReference type="Pfam" id="PF01926">
    <property type="entry name" value="MMR_HSR1"/>
    <property type="match status" value="1"/>
</dbReference>
<dbReference type="SUPFAM" id="SSF82051">
    <property type="entry name" value="Obg GTP-binding protein N-terminal domain"/>
    <property type="match status" value="1"/>
</dbReference>
<dbReference type="NCBIfam" id="NF008956">
    <property type="entry name" value="PRK12299.1"/>
    <property type="match status" value="1"/>
</dbReference>
<dbReference type="InterPro" id="IPR045086">
    <property type="entry name" value="OBG_GTPase"/>
</dbReference>
<evidence type="ECO:0000313" key="14">
    <source>
        <dbReference type="Proteomes" id="UP001179842"/>
    </source>
</evidence>
<keyword evidence="3 9" id="KW-0963">Cytoplasm</keyword>
<dbReference type="Gene3D" id="3.30.300.350">
    <property type="entry name" value="GTP-binding protein OBG, C-terminal domain"/>
    <property type="match status" value="1"/>
</dbReference>
<keyword evidence="6 9" id="KW-0378">Hydrolase</keyword>
<dbReference type="Proteomes" id="UP001179842">
    <property type="component" value="Chromosome"/>
</dbReference>
<comment type="subunit">
    <text evidence="9">Monomer.</text>
</comment>
<feature type="domain" description="OCT" evidence="11">
    <location>
        <begin position="337"/>
        <end position="416"/>
    </location>
</feature>
<feature type="binding site" evidence="9">
    <location>
        <begin position="163"/>
        <end position="170"/>
    </location>
    <ligand>
        <name>GTP</name>
        <dbReference type="ChEBI" id="CHEBI:37565"/>
    </ligand>
</feature>
<keyword evidence="4 9" id="KW-0479">Metal-binding</keyword>
<dbReference type="InterPro" id="IPR015349">
    <property type="entry name" value="OCT_dom"/>
</dbReference>
<evidence type="ECO:0000256" key="5">
    <source>
        <dbReference type="ARBA" id="ARBA00022741"/>
    </source>
</evidence>
<feature type="domain" description="OBG-type G" evidence="10">
    <location>
        <begin position="157"/>
        <end position="324"/>
    </location>
</feature>
<accession>A0ABY8LTW3</accession>
<dbReference type="SUPFAM" id="SSF52540">
    <property type="entry name" value="P-loop containing nucleoside triphosphate hydrolases"/>
    <property type="match status" value="1"/>
</dbReference>
<sequence>MKFIDEVKIKVEAGKGGNGIIAFRREAHVDRGGPDGGDGGNGGSIFFVGDSGVNTLLHLYLKKIIKGNDGENGRRKNQYGAAGEDIYIKVPIGTLVYDGDKLLCDVIKEEPYLIAKGGKGGRGNAKFKSSRNTAPKISENGDFGQKFNLTLNLKVLADVGFVGKPSAGKSTILSKISNAKPKIAEYHFTTLVPQLGLVRVFENSFVAADLPGLIKNASLGKGLGTQFLKHIERCKIIAHIIDFGDETKDPINDYLEINNELKSYNLSLEKRKQIIVANKSDSLFFQNKLKIFKKKFPNEKIVEISALENNNIDTLKIELWNAIKNEKSPIFEKTFSEVTITLEKYHEVKKIHEGLYEVYGPEIEEIYNKIPIVSHDNLMRFNYKLKELGVWNQLLDLGIASGDVVRIYEYEFVWEDEI</sequence>
<feature type="binding site" evidence="9">
    <location>
        <position position="190"/>
    </location>
    <ligand>
        <name>Mg(2+)</name>
        <dbReference type="ChEBI" id="CHEBI:18420"/>
    </ligand>
</feature>
<keyword evidence="8 9" id="KW-0342">GTP-binding</keyword>
<reference evidence="13" key="1">
    <citation type="submission" date="2023-04" db="EMBL/GenBank/DDBJ databases">
        <title>Completed genome of Mycoplasma lagogenitalium type strain 12MS.</title>
        <authorList>
            <person name="Spergser J."/>
        </authorList>
    </citation>
    <scope>NUCLEOTIDE SEQUENCE</scope>
    <source>
        <strain evidence="13">12MS</strain>
    </source>
</reference>
<dbReference type="PROSITE" id="PS51710">
    <property type="entry name" value="G_OBG"/>
    <property type="match status" value="1"/>
</dbReference>
<evidence type="ECO:0000256" key="1">
    <source>
        <dbReference type="ARBA" id="ARBA00001946"/>
    </source>
</evidence>
<evidence type="ECO:0000256" key="9">
    <source>
        <dbReference type="HAMAP-Rule" id="MF_01454"/>
    </source>
</evidence>
<dbReference type="PROSITE" id="PS00905">
    <property type="entry name" value="GTP1_OBG"/>
    <property type="match status" value="1"/>
</dbReference>
<dbReference type="PIRSF" id="PIRSF002401">
    <property type="entry name" value="GTP_bd_Obg/CgtA"/>
    <property type="match status" value="1"/>
</dbReference>
<evidence type="ECO:0000313" key="13">
    <source>
        <dbReference type="EMBL" id="WGI36681.1"/>
    </source>
</evidence>
<feature type="binding site" evidence="9">
    <location>
        <begin position="305"/>
        <end position="307"/>
    </location>
    <ligand>
        <name>GTP</name>
        <dbReference type="ChEBI" id="CHEBI:37565"/>
    </ligand>
</feature>
<comment type="function">
    <text evidence="9">An essential GTPase which binds GTP, GDP and possibly (p)ppGpp with moderate affinity, with high nucleotide exchange rates and a fairly low GTP hydrolysis rate. Plays a role in control of the cell cycle, stress response, ribosome biogenesis and in those bacteria that undergo differentiation, in morphogenesis control.</text>
</comment>
<evidence type="ECO:0000256" key="7">
    <source>
        <dbReference type="ARBA" id="ARBA00022842"/>
    </source>
</evidence>
<dbReference type="Pfam" id="PF09269">
    <property type="entry name" value="DUF1967"/>
    <property type="match status" value="1"/>
</dbReference>
<name>A0ABY8LTW3_9BACT</name>
<proteinExistence type="inferred from homology"/>
<dbReference type="EMBL" id="CP122979">
    <property type="protein sequence ID" value="WGI36681.1"/>
    <property type="molecule type" value="Genomic_DNA"/>
</dbReference>
<comment type="similarity">
    <text evidence="2 9">Belongs to the TRAFAC class OBG-HflX-like GTPase superfamily. OBG GTPase family.</text>
</comment>
<dbReference type="Pfam" id="PF01018">
    <property type="entry name" value="GTP1_OBG"/>
    <property type="match status" value="1"/>
</dbReference>
<feature type="binding site" evidence="9">
    <location>
        <begin position="278"/>
        <end position="281"/>
    </location>
    <ligand>
        <name>GTP</name>
        <dbReference type="ChEBI" id="CHEBI:37565"/>
    </ligand>
</feature>
<dbReference type="InterPro" id="IPR005225">
    <property type="entry name" value="Small_GTP-bd"/>
</dbReference>
<keyword evidence="7 9" id="KW-0460">Magnesium</keyword>
<dbReference type="NCBIfam" id="TIGR03595">
    <property type="entry name" value="Obg_CgtA_exten"/>
    <property type="match status" value="1"/>
</dbReference>
<evidence type="ECO:0000256" key="3">
    <source>
        <dbReference type="ARBA" id="ARBA00022490"/>
    </source>
</evidence>
<comment type="subcellular location">
    <subcellularLocation>
        <location evidence="9">Cytoplasm</location>
    </subcellularLocation>
</comment>
<organism evidence="13 14">
    <name type="scientific">Mesomycoplasma lagogenitalium</name>
    <dbReference type="NCBI Taxonomy" id="171286"/>
    <lineage>
        <taxon>Bacteria</taxon>
        <taxon>Bacillati</taxon>
        <taxon>Mycoplasmatota</taxon>
        <taxon>Mycoplasmoidales</taxon>
        <taxon>Metamycoplasmataceae</taxon>
        <taxon>Mesomycoplasma</taxon>
    </lineage>
</organism>
<dbReference type="InterPro" id="IPR031167">
    <property type="entry name" value="G_OBG"/>
</dbReference>
<dbReference type="NCBIfam" id="NF008955">
    <property type="entry name" value="PRK12297.1"/>
    <property type="match status" value="1"/>
</dbReference>
<dbReference type="InterPro" id="IPR006169">
    <property type="entry name" value="GTP1_OBG_dom"/>
</dbReference>
<keyword evidence="5 9" id="KW-0547">Nucleotide-binding</keyword>
<dbReference type="HAMAP" id="MF_01454">
    <property type="entry name" value="GTPase_Obg"/>
    <property type="match status" value="1"/>
</dbReference>
<dbReference type="EC" id="3.6.5.-" evidence="9"/>